<gene>
    <name evidence="3" type="ORF">NECHADRAFT_88864</name>
</gene>
<dbReference type="KEGG" id="nhe:NECHADRAFT_88864"/>
<organism evidence="3 4">
    <name type="scientific">Fusarium vanettenii (strain ATCC MYA-4622 / CBS 123669 / FGSC 9596 / NRRL 45880 / 77-13-4)</name>
    <name type="common">Fusarium solani subsp. pisi</name>
    <dbReference type="NCBI Taxonomy" id="660122"/>
    <lineage>
        <taxon>Eukaryota</taxon>
        <taxon>Fungi</taxon>
        <taxon>Dikarya</taxon>
        <taxon>Ascomycota</taxon>
        <taxon>Pezizomycotina</taxon>
        <taxon>Sordariomycetes</taxon>
        <taxon>Hypocreomycetidae</taxon>
        <taxon>Hypocreales</taxon>
        <taxon>Nectriaceae</taxon>
        <taxon>Fusarium</taxon>
        <taxon>Fusarium solani species complex</taxon>
        <taxon>Fusarium vanettenii</taxon>
    </lineage>
</organism>
<proteinExistence type="predicted"/>
<reference evidence="3 4" key="1">
    <citation type="journal article" date="2009" name="PLoS Genet.">
        <title>The genome of Nectria haematococca: contribution of supernumerary chromosomes to gene expansion.</title>
        <authorList>
            <person name="Coleman J.J."/>
            <person name="Rounsley S.D."/>
            <person name="Rodriguez-Carres M."/>
            <person name="Kuo A."/>
            <person name="Wasmann C.C."/>
            <person name="Grimwood J."/>
            <person name="Schmutz J."/>
            <person name="Taga M."/>
            <person name="White G.J."/>
            <person name="Zhou S."/>
            <person name="Schwartz D.C."/>
            <person name="Freitag M."/>
            <person name="Ma L.J."/>
            <person name="Danchin E.G."/>
            <person name="Henrissat B."/>
            <person name="Coutinho P.M."/>
            <person name="Nelson D.R."/>
            <person name="Straney D."/>
            <person name="Napoli C.A."/>
            <person name="Barker B.M."/>
            <person name="Gribskov M."/>
            <person name="Rep M."/>
            <person name="Kroken S."/>
            <person name="Molnar I."/>
            <person name="Rensing C."/>
            <person name="Kennell J.C."/>
            <person name="Zamora J."/>
            <person name="Farman M.L."/>
            <person name="Selker E.U."/>
            <person name="Salamov A."/>
            <person name="Shapiro H."/>
            <person name="Pangilinan J."/>
            <person name="Lindquist E."/>
            <person name="Lamers C."/>
            <person name="Grigoriev I.V."/>
            <person name="Geiser D.M."/>
            <person name="Covert S.F."/>
            <person name="Temporini E."/>
            <person name="Vanetten H.D."/>
        </authorList>
    </citation>
    <scope>NUCLEOTIDE SEQUENCE [LARGE SCALE GENOMIC DNA]</scope>
    <source>
        <strain evidence="4">ATCC MYA-4622 / CBS 123669 / FGSC 9596 / NRRL 45880 / 77-13-4</strain>
    </source>
</reference>
<feature type="compositionally biased region" description="Polar residues" evidence="2">
    <location>
        <begin position="166"/>
        <end position="188"/>
    </location>
</feature>
<dbReference type="AlphaFoldDB" id="C7ZN48"/>
<accession>C7ZN48</accession>
<protein>
    <submittedName>
        <fullName evidence="3">Uncharacterized protein</fullName>
    </submittedName>
</protein>
<evidence type="ECO:0000313" key="4">
    <source>
        <dbReference type="Proteomes" id="UP000005206"/>
    </source>
</evidence>
<dbReference type="HOGENOM" id="CLU_717822_0_0_1"/>
<feature type="region of interest" description="Disordered" evidence="2">
    <location>
        <begin position="162"/>
        <end position="247"/>
    </location>
</feature>
<feature type="coiled-coil region" evidence="1">
    <location>
        <begin position="250"/>
        <end position="291"/>
    </location>
</feature>
<evidence type="ECO:0000256" key="2">
    <source>
        <dbReference type="SAM" id="MobiDB-lite"/>
    </source>
</evidence>
<dbReference type="RefSeq" id="XP_003040271.1">
    <property type="nucleotide sequence ID" value="XM_003040225.1"/>
</dbReference>
<feature type="coiled-coil region" evidence="1">
    <location>
        <begin position="344"/>
        <end position="378"/>
    </location>
</feature>
<keyword evidence="1" id="KW-0175">Coiled coil</keyword>
<dbReference type="VEuPathDB" id="FungiDB:NECHADRAFT_88864"/>
<evidence type="ECO:0000256" key="1">
    <source>
        <dbReference type="SAM" id="Coils"/>
    </source>
</evidence>
<dbReference type="InParanoid" id="C7ZN48"/>
<dbReference type="GeneID" id="9678707"/>
<keyword evidence="4" id="KW-1185">Reference proteome</keyword>
<evidence type="ECO:0000313" key="3">
    <source>
        <dbReference type="EMBL" id="EEU34558.1"/>
    </source>
</evidence>
<dbReference type="Proteomes" id="UP000005206">
    <property type="component" value="Chromosome 17"/>
</dbReference>
<sequence length="385" mass="43368">MPNVVICQISKTSYPTLANISYLKDKFVDGKWHPEKFHPSNMTDSNIHRSVREIVEILLEHKVPLNVLWRENGYFRVAIDRFCQRGRPKLTDTVGLSVLWFVTQKFKNSQDTWRIEEDTTNYQDFDKIVGKKDKAGVINPGGKVLEPEMVMVTRQTMKSIMKDSPLPSSSLGNQSDAARGSQGNQVANNGEAVHASQQNSEREGEAQDDGDSQGDGDSLSTVSPQKSKRKRLESLGDDDESRPSQEVDEIDKLAQELGASDEALAEANKLLAERQKKQERLERVIASINEEISLAAVEAELLTWAVGANIITDPTSQASTPDGELRASRVENRRQDLGLYTNMLEFVEREEHGLLIQVEELEQERQVLEEERCEMTEALMTQLKQ</sequence>
<name>C7ZN48_FUSV7</name>
<dbReference type="EMBL" id="GG698962">
    <property type="protein sequence ID" value="EEU34558.1"/>
    <property type="molecule type" value="Genomic_DNA"/>
</dbReference>